<dbReference type="InterPro" id="IPR008974">
    <property type="entry name" value="TRAF-like"/>
</dbReference>
<proteinExistence type="predicted"/>
<sequence length="287" mass="32882">MLARKSQKEEINKLKENELASAKKISEQSAVFANIEKMYLEKLSRSMNSHGTTKDESASDVPGADNPPVAENWFGYMWTIDNFSSFGEEMDQLKWCVTTNPKGQVLDEESKDYVSLYLLLVAGNGTKVMAKFKFSMLNSKREVIKSMNTQKAYQFVQGKNWGFKHFIRRDLLLDGSDRALLDDRLFIFCEVLIVADTDGIITENGISREATPEEKERIEQYFRQLEENNAQMSRQIINDMDNMFSRMFSGGFPFQSSDISKDISAYENNHTFKSMNVAPNLCQILKT</sequence>
<reference evidence="4" key="1">
    <citation type="submission" date="2022-11" db="UniProtKB">
        <authorList>
            <consortium name="WormBaseParasite"/>
        </authorList>
    </citation>
    <scope>IDENTIFICATION</scope>
</reference>
<accession>A0A915E2Q4</accession>
<feature type="region of interest" description="Disordered" evidence="1">
    <location>
        <begin position="46"/>
        <end position="66"/>
    </location>
</feature>
<dbReference type="PROSITE" id="PS50144">
    <property type="entry name" value="MATH"/>
    <property type="match status" value="1"/>
</dbReference>
<feature type="domain" description="MATH" evidence="2">
    <location>
        <begin position="63"/>
        <end position="191"/>
    </location>
</feature>
<dbReference type="InterPro" id="IPR002083">
    <property type="entry name" value="MATH/TRAF_dom"/>
</dbReference>
<name>A0A915E2Q4_9BILA</name>
<evidence type="ECO:0000256" key="1">
    <source>
        <dbReference type="SAM" id="MobiDB-lite"/>
    </source>
</evidence>
<organism evidence="3 4">
    <name type="scientific">Ditylenchus dipsaci</name>
    <dbReference type="NCBI Taxonomy" id="166011"/>
    <lineage>
        <taxon>Eukaryota</taxon>
        <taxon>Metazoa</taxon>
        <taxon>Ecdysozoa</taxon>
        <taxon>Nematoda</taxon>
        <taxon>Chromadorea</taxon>
        <taxon>Rhabditida</taxon>
        <taxon>Tylenchina</taxon>
        <taxon>Tylenchomorpha</taxon>
        <taxon>Sphaerularioidea</taxon>
        <taxon>Anguinidae</taxon>
        <taxon>Anguininae</taxon>
        <taxon>Ditylenchus</taxon>
    </lineage>
</organism>
<evidence type="ECO:0000313" key="3">
    <source>
        <dbReference type="Proteomes" id="UP000887574"/>
    </source>
</evidence>
<evidence type="ECO:0000259" key="2">
    <source>
        <dbReference type="PROSITE" id="PS50144"/>
    </source>
</evidence>
<dbReference type="PANTHER" id="PTHR24413">
    <property type="entry name" value="SPECKLE-TYPE POZ PROTEIN"/>
    <property type="match status" value="1"/>
</dbReference>
<dbReference type="WBParaSite" id="jg2607">
    <property type="protein sequence ID" value="jg2607"/>
    <property type="gene ID" value="jg2607"/>
</dbReference>
<dbReference type="AlphaFoldDB" id="A0A915E2Q4"/>
<keyword evidence="3" id="KW-1185">Reference proteome</keyword>
<dbReference type="SMART" id="SM00061">
    <property type="entry name" value="MATH"/>
    <property type="match status" value="1"/>
</dbReference>
<dbReference type="Gene3D" id="2.60.210.10">
    <property type="entry name" value="Apoptosis, Tumor Necrosis Factor Receptor Associated Protein 2, Chain A"/>
    <property type="match status" value="1"/>
</dbReference>
<protein>
    <submittedName>
        <fullName evidence="4">MATH domain-containing protein</fullName>
    </submittedName>
</protein>
<dbReference type="Pfam" id="PF22486">
    <property type="entry name" value="MATH_2"/>
    <property type="match status" value="1"/>
</dbReference>
<evidence type="ECO:0000313" key="4">
    <source>
        <dbReference type="WBParaSite" id="jg2607"/>
    </source>
</evidence>
<dbReference type="SUPFAM" id="SSF49599">
    <property type="entry name" value="TRAF domain-like"/>
    <property type="match status" value="1"/>
</dbReference>
<dbReference type="Proteomes" id="UP000887574">
    <property type="component" value="Unplaced"/>
</dbReference>